<dbReference type="AlphaFoldDB" id="A0A7C3ZI64"/>
<accession>A0A7C3ZI64</accession>
<feature type="transmembrane region" description="Helical" evidence="1">
    <location>
        <begin position="334"/>
        <end position="356"/>
    </location>
</feature>
<reference evidence="2" key="1">
    <citation type="journal article" date="2020" name="mSystems">
        <title>Genome- and Community-Level Interaction Insights into Carbon Utilization and Element Cycling Functions of Hydrothermarchaeota in Hydrothermal Sediment.</title>
        <authorList>
            <person name="Zhou Z."/>
            <person name="Liu Y."/>
            <person name="Xu W."/>
            <person name="Pan J."/>
            <person name="Luo Z.H."/>
            <person name="Li M."/>
        </authorList>
    </citation>
    <scope>NUCLEOTIDE SEQUENCE [LARGE SCALE GENOMIC DNA]</scope>
    <source>
        <strain evidence="2">SpSt-374</strain>
    </source>
</reference>
<gene>
    <name evidence="2" type="ORF">ENR15_02110</name>
</gene>
<keyword evidence="1" id="KW-0812">Transmembrane</keyword>
<proteinExistence type="predicted"/>
<keyword evidence="1" id="KW-1133">Transmembrane helix</keyword>
<keyword evidence="1" id="KW-0472">Membrane</keyword>
<organism evidence="2">
    <name type="scientific">Planktothricoides sp. SpSt-374</name>
    <dbReference type="NCBI Taxonomy" id="2282167"/>
    <lineage>
        <taxon>Bacteria</taxon>
        <taxon>Bacillati</taxon>
        <taxon>Cyanobacteriota</taxon>
        <taxon>Cyanophyceae</taxon>
        <taxon>Oscillatoriophycideae</taxon>
        <taxon>Oscillatoriales</taxon>
        <taxon>Oscillatoriaceae</taxon>
        <taxon>Planktothricoides</taxon>
    </lineage>
</organism>
<evidence type="ECO:0000256" key="1">
    <source>
        <dbReference type="SAM" id="Phobius"/>
    </source>
</evidence>
<protein>
    <submittedName>
        <fullName evidence="2">Uncharacterized protein</fullName>
    </submittedName>
</protein>
<comment type="caution">
    <text evidence="2">The sequence shown here is derived from an EMBL/GenBank/DDBJ whole genome shotgun (WGS) entry which is preliminary data.</text>
</comment>
<dbReference type="PANTHER" id="PTHR47380:SF4">
    <property type="entry name" value="OS02G0533000 PROTEIN"/>
    <property type="match status" value="1"/>
</dbReference>
<dbReference type="PANTHER" id="PTHR47380">
    <property type="entry name" value="OS02G0533000 PROTEIN"/>
    <property type="match status" value="1"/>
</dbReference>
<evidence type="ECO:0000313" key="2">
    <source>
        <dbReference type="EMBL" id="HGF99481.1"/>
    </source>
</evidence>
<sequence>MTLNPKIMAAVEQLDYRVTVGDVAAKAGLELQLAERELLALASDAGGHLQVAETGDIAYQFPPNFRAILRNKYWQIQLEEWWQQIWRILFYLIRISFGIVLILSIILIFAAIFIIITASSKDSNSSSSSGSRSRSSGGSSFSIWYWPDFWYIFNPNYGGYSQRRRERGGAKAGKENELNFFEAIFSFLFGDGNPNEDLDDRRWQMIGAAIRNRGGAVAGEEIAPYLDAPMDDYESYMLPVLTRFNGRPQVSPDGDIVYQFPELQVTATQEATFSMGAYLQEISWRFSQATGGQITLAAGLGGLNLVGALILGSLLTDKAIVAELGGLVAFVGSIYWLLLAYGVAFLSVPLIRYFWLQWQNSKIEARNQMRQQRATTLNQPDEELQKKLAYAQQFATANVITGEDLAYTSETDLIEQEIEQSAKLDAEWLRRLEGK</sequence>
<dbReference type="EMBL" id="DSPX01000017">
    <property type="protein sequence ID" value="HGF99481.1"/>
    <property type="molecule type" value="Genomic_DNA"/>
</dbReference>
<feature type="transmembrane region" description="Helical" evidence="1">
    <location>
        <begin position="294"/>
        <end position="314"/>
    </location>
</feature>
<dbReference type="InterPro" id="IPR044200">
    <property type="entry name" value="At5g03900-like"/>
</dbReference>
<feature type="transmembrane region" description="Helical" evidence="1">
    <location>
        <begin position="88"/>
        <end position="116"/>
    </location>
</feature>
<name>A0A7C3ZI64_9CYAN</name>